<feature type="region of interest" description="Disordered" evidence="2">
    <location>
        <begin position="1"/>
        <end position="25"/>
    </location>
</feature>
<dbReference type="Pfam" id="PF05225">
    <property type="entry name" value="HTH_psq"/>
    <property type="match status" value="1"/>
</dbReference>
<sequence>MPRRTDRRPSSPKKRKQYNEEDMARATKAVREKTTGYLRASRSFNVPRTALFRLSRDGTVTPDNAAVTKLGRKCILNSKLEKELVDYILAIESKFYGLTSQN</sequence>
<dbReference type="GO" id="GO:0005634">
    <property type="term" value="C:nucleus"/>
    <property type="evidence" value="ECO:0007669"/>
    <property type="project" value="UniProtKB-SubCell"/>
</dbReference>
<dbReference type="AlphaFoldDB" id="A0A9P0NSP7"/>
<comment type="subcellular location">
    <subcellularLocation>
        <location evidence="1">Nucleus</location>
    </subcellularLocation>
</comment>
<keyword evidence="5" id="KW-1185">Reference proteome</keyword>
<accession>A0A9P0NSP7</accession>
<dbReference type="GO" id="GO:0003677">
    <property type="term" value="F:DNA binding"/>
    <property type="evidence" value="ECO:0007669"/>
    <property type="project" value="InterPro"/>
</dbReference>
<protein>
    <recommendedName>
        <fullName evidence="3">HTH psq-type domain-containing protein</fullName>
    </recommendedName>
</protein>
<dbReference type="EMBL" id="CAKOFQ010006653">
    <property type="protein sequence ID" value="CAH1954362.1"/>
    <property type="molecule type" value="Genomic_DNA"/>
</dbReference>
<dbReference type="InterPro" id="IPR007889">
    <property type="entry name" value="HTH_Psq"/>
</dbReference>
<dbReference type="OrthoDB" id="6766699at2759"/>
<dbReference type="InterPro" id="IPR009057">
    <property type="entry name" value="Homeodomain-like_sf"/>
</dbReference>
<dbReference type="Gene3D" id="1.10.10.60">
    <property type="entry name" value="Homeodomain-like"/>
    <property type="match status" value="1"/>
</dbReference>
<evidence type="ECO:0000313" key="5">
    <source>
        <dbReference type="Proteomes" id="UP001152888"/>
    </source>
</evidence>
<evidence type="ECO:0000256" key="2">
    <source>
        <dbReference type="SAM" id="MobiDB-lite"/>
    </source>
</evidence>
<gene>
    <name evidence="4" type="ORF">ACAOBT_LOCUS510</name>
</gene>
<dbReference type="SUPFAM" id="SSF46689">
    <property type="entry name" value="Homeodomain-like"/>
    <property type="match status" value="1"/>
</dbReference>
<proteinExistence type="predicted"/>
<organism evidence="4 5">
    <name type="scientific">Acanthoscelides obtectus</name>
    <name type="common">Bean weevil</name>
    <name type="synonym">Bruchus obtectus</name>
    <dbReference type="NCBI Taxonomy" id="200917"/>
    <lineage>
        <taxon>Eukaryota</taxon>
        <taxon>Metazoa</taxon>
        <taxon>Ecdysozoa</taxon>
        <taxon>Arthropoda</taxon>
        <taxon>Hexapoda</taxon>
        <taxon>Insecta</taxon>
        <taxon>Pterygota</taxon>
        <taxon>Neoptera</taxon>
        <taxon>Endopterygota</taxon>
        <taxon>Coleoptera</taxon>
        <taxon>Polyphaga</taxon>
        <taxon>Cucujiformia</taxon>
        <taxon>Chrysomeloidea</taxon>
        <taxon>Chrysomelidae</taxon>
        <taxon>Bruchinae</taxon>
        <taxon>Bruchini</taxon>
        <taxon>Acanthoscelides</taxon>
    </lineage>
</organism>
<evidence type="ECO:0000256" key="1">
    <source>
        <dbReference type="ARBA" id="ARBA00004123"/>
    </source>
</evidence>
<evidence type="ECO:0000259" key="3">
    <source>
        <dbReference type="Pfam" id="PF05225"/>
    </source>
</evidence>
<dbReference type="Proteomes" id="UP001152888">
    <property type="component" value="Unassembled WGS sequence"/>
</dbReference>
<comment type="caution">
    <text evidence="4">The sequence shown here is derived from an EMBL/GenBank/DDBJ whole genome shotgun (WGS) entry which is preliminary data.</text>
</comment>
<feature type="domain" description="HTH psq-type" evidence="3">
    <location>
        <begin position="20"/>
        <end position="53"/>
    </location>
</feature>
<name>A0A9P0NSP7_ACAOB</name>
<reference evidence="4" key="1">
    <citation type="submission" date="2022-03" db="EMBL/GenBank/DDBJ databases">
        <authorList>
            <person name="Sayadi A."/>
        </authorList>
    </citation>
    <scope>NUCLEOTIDE SEQUENCE</scope>
</reference>
<evidence type="ECO:0000313" key="4">
    <source>
        <dbReference type="EMBL" id="CAH1954362.1"/>
    </source>
</evidence>
<feature type="compositionally biased region" description="Basic residues" evidence="2">
    <location>
        <begin position="1"/>
        <end position="16"/>
    </location>
</feature>